<reference evidence="3" key="1">
    <citation type="journal article" date="2019" name="Int. J. Syst. Evol. Microbiol.">
        <title>The Global Catalogue of Microorganisms (GCM) 10K type strain sequencing project: providing services to taxonomists for standard genome sequencing and annotation.</title>
        <authorList>
            <consortium name="The Broad Institute Genomics Platform"/>
            <consortium name="The Broad Institute Genome Sequencing Center for Infectious Disease"/>
            <person name="Wu L."/>
            <person name="Ma J."/>
        </authorList>
    </citation>
    <scope>NUCLEOTIDE SEQUENCE [LARGE SCALE GENOMIC DNA]</scope>
    <source>
        <strain evidence="3">CCM 8895</strain>
    </source>
</reference>
<keyword evidence="1" id="KW-1133">Transmembrane helix</keyword>
<name>A0ABW1UXN5_9LACO</name>
<dbReference type="InterPro" id="IPR009526">
    <property type="entry name" value="DUF1146"/>
</dbReference>
<feature type="transmembrane region" description="Helical" evidence="1">
    <location>
        <begin position="6"/>
        <end position="26"/>
    </location>
</feature>
<evidence type="ECO:0000256" key="1">
    <source>
        <dbReference type="SAM" id="Phobius"/>
    </source>
</evidence>
<feature type="transmembrane region" description="Helical" evidence="1">
    <location>
        <begin position="46"/>
        <end position="67"/>
    </location>
</feature>
<dbReference type="Pfam" id="PF06612">
    <property type="entry name" value="DUF1146"/>
    <property type="match status" value="1"/>
</dbReference>
<dbReference type="Proteomes" id="UP001596186">
    <property type="component" value="Unassembled WGS sequence"/>
</dbReference>
<gene>
    <name evidence="2" type="ORF">ACFP1F_06970</name>
</gene>
<organism evidence="2 3">
    <name type="scientific">Companilactobacillus baiquanensis</name>
    <dbReference type="NCBI Taxonomy" id="2486005"/>
    <lineage>
        <taxon>Bacteria</taxon>
        <taxon>Bacillati</taxon>
        <taxon>Bacillota</taxon>
        <taxon>Bacilli</taxon>
        <taxon>Lactobacillales</taxon>
        <taxon>Lactobacillaceae</taxon>
        <taxon>Companilactobacillus</taxon>
    </lineage>
</organism>
<dbReference type="RefSeq" id="WP_125592380.1">
    <property type="nucleotide sequence ID" value="NZ_JBHSSN010000014.1"/>
</dbReference>
<proteinExistence type="predicted"/>
<protein>
    <submittedName>
        <fullName evidence="2">DUF1146 family protein</fullName>
    </submittedName>
</protein>
<evidence type="ECO:0000313" key="3">
    <source>
        <dbReference type="Proteomes" id="UP001596186"/>
    </source>
</evidence>
<comment type="caution">
    <text evidence="2">The sequence shown here is derived from an EMBL/GenBank/DDBJ whole genome shotgun (WGS) entry which is preliminary data.</text>
</comment>
<evidence type="ECO:0000313" key="2">
    <source>
        <dbReference type="EMBL" id="MFC6323475.1"/>
    </source>
</evidence>
<keyword evidence="3" id="KW-1185">Reference proteome</keyword>
<dbReference type="NCBIfam" id="TIGR02327">
    <property type="entry name" value="int_mem_ywzB"/>
    <property type="match status" value="1"/>
</dbReference>
<dbReference type="EMBL" id="JBHSSN010000014">
    <property type="protein sequence ID" value="MFC6323475.1"/>
    <property type="molecule type" value="Genomic_DNA"/>
</dbReference>
<keyword evidence="1" id="KW-0472">Membrane</keyword>
<keyword evidence="1" id="KW-0812">Transmembrane</keyword>
<accession>A0ABW1UXN5</accession>
<sequence>MQNLGINAIFTLVSHVVFIWLSFNCLQVIDWKKIYNKTVNPRMLQLLIAFLAVALGYTVSSFFLNIISVSQNLTLLF</sequence>